<evidence type="ECO:0000259" key="21">
    <source>
        <dbReference type="Pfam" id="PF02225"/>
    </source>
</evidence>
<proteinExistence type="predicted"/>
<dbReference type="InterPro" id="IPR039866">
    <property type="entry name" value="CPQ"/>
</dbReference>
<evidence type="ECO:0000256" key="9">
    <source>
        <dbReference type="ARBA" id="ARBA00022723"/>
    </source>
</evidence>
<dbReference type="Pfam" id="PF02225">
    <property type="entry name" value="PA"/>
    <property type="match status" value="1"/>
</dbReference>
<accession>A0A1I3CJY8</accession>
<comment type="subcellular location">
    <subcellularLocation>
        <location evidence="1">Endoplasmic reticulum</location>
    </subcellularLocation>
    <subcellularLocation>
        <location evidence="3">Golgi apparatus</location>
    </subcellularLocation>
    <subcellularLocation>
        <location evidence="2">Lysosome</location>
    </subcellularLocation>
    <subcellularLocation>
        <location evidence="4">Secreted</location>
    </subcellularLocation>
</comment>
<evidence type="ECO:0000256" key="8">
    <source>
        <dbReference type="ARBA" id="ARBA00022670"/>
    </source>
</evidence>
<evidence type="ECO:0000256" key="12">
    <source>
        <dbReference type="ARBA" id="ARBA00022824"/>
    </source>
</evidence>
<keyword evidence="11" id="KW-0378">Hydrolase</keyword>
<keyword evidence="7" id="KW-0121">Carboxypeptidase</keyword>
<dbReference type="AlphaFoldDB" id="A0A1I3CJY8"/>
<keyword evidence="8" id="KW-0645">Protease</keyword>
<dbReference type="EMBL" id="FOQH01000002">
    <property type="protein sequence ID" value="SFH74758.1"/>
    <property type="molecule type" value="Genomic_DNA"/>
</dbReference>
<dbReference type="GO" id="GO:0070573">
    <property type="term" value="F:metallodipeptidase activity"/>
    <property type="evidence" value="ECO:0007669"/>
    <property type="project" value="InterPro"/>
</dbReference>
<protein>
    <recommendedName>
        <fullName evidence="5">Carboxypeptidase Q</fullName>
    </recommendedName>
    <alternativeName>
        <fullName evidence="20">Plasma glutamate carboxypeptidase</fullName>
    </alternativeName>
</protein>
<evidence type="ECO:0000256" key="11">
    <source>
        <dbReference type="ARBA" id="ARBA00022801"/>
    </source>
</evidence>
<keyword evidence="6" id="KW-0964">Secreted</keyword>
<evidence type="ECO:0000313" key="24">
    <source>
        <dbReference type="Proteomes" id="UP000199377"/>
    </source>
</evidence>
<dbReference type="GO" id="GO:0006508">
    <property type="term" value="P:proteolysis"/>
    <property type="evidence" value="ECO:0007669"/>
    <property type="project" value="UniProtKB-KW"/>
</dbReference>
<dbReference type="SUPFAM" id="SSF53187">
    <property type="entry name" value="Zn-dependent exopeptidases"/>
    <property type="match status" value="1"/>
</dbReference>
<evidence type="ECO:0000256" key="4">
    <source>
        <dbReference type="ARBA" id="ARBA00004613"/>
    </source>
</evidence>
<dbReference type="GO" id="GO:0005576">
    <property type="term" value="C:extracellular region"/>
    <property type="evidence" value="ECO:0007669"/>
    <property type="project" value="UniProtKB-SubCell"/>
</dbReference>
<keyword evidence="12" id="KW-0256">Endoplasmic reticulum</keyword>
<evidence type="ECO:0000256" key="16">
    <source>
        <dbReference type="ARBA" id="ARBA00023145"/>
    </source>
</evidence>
<evidence type="ECO:0000256" key="3">
    <source>
        <dbReference type="ARBA" id="ARBA00004555"/>
    </source>
</evidence>
<sequence>MTDAPFLDRAFAAICDTGGRLCGSPSERAATALLKSLGQEATGVAARAEPFEYGGWRPLACALTGPDGAPLPAHPLVRSAPGEVEAEVIDLGRGEPEAFAAHAGEIAGRIVLVRHELMFNPGTIHRRLKYRAAVEAGAVGFLIAGPVAGGCVAGSSGRAPQEAGIPAFGISPEAAQALARRAAGRPRARLSLTTEESPATAENLFFDLPGRTDARVILTAHIDGHDLGESAIDNASGLAAALEVARRLTADRPAGGWRRGLTLAFFNAEEWALTGSALHVEAMSAAERARVSLVANLDSPVGGMGPDGGLAALTCGMAGIEPMLLAAAEAEGLALRLHRPFQANSDHANFARAGIPAFRLVAGFGQHEAPARLVLTPRDRRDLVDPAELTRAAGLAERIVRHALDAPAEDAAAWRAAAPAPAPAL</sequence>
<dbReference type="RefSeq" id="WP_092857783.1">
    <property type="nucleotide sequence ID" value="NZ_FOQH01000002.1"/>
</dbReference>
<evidence type="ECO:0000256" key="7">
    <source>
        <dbReference type="ARBA" id="ARBA00022645"/>
    </source>
</evidence>
<evidence type="ECO:0000256" key="6">
    <source>
        <dbReference type="ARBA" id="ARBA00022525"/>
    </source>
</evidence>
<evidence type="ECO:0000256" key="2">
    <source>
        <dbReference type="ARBA" id="ARBA00004371"/>
    </source>
</evidence>
<keyword evidence="24" id="KW-1185">Reference proteome</keyword>
<dbReference type="STRING" id="1114924.SAMN05216258_10241"/>
<evidence type="ECO:0000256" key="10">
    <source>
        <dbReference type="ARBA" id="ARBA00022729"/>
    </source>
</evidence>
<evidence type="ECO:0000259" key="22">
    <source>
        <dbReference type="Pfam" id="PF04389"/>
    </source>
</evidence>
<keyword evidence="18" id="KW-0458">Lysosome</keyword>
<feature type="domain" description="Peptidase M28" evidence="22">
    <location>
        <begin position="203"/>
        <end position="393"/>
    </location>
</feature>
<evidence type="ECO:0000313" key="23">
    <source>
        <dbReference type="EMBL" id="SFH74758.1"/>
    </source>
</evidence>
<dbReference type="GO" id="GO:0004180">
    <property type="term" value="F:carboxypeptidase activity"/>
    <property type="evidence" value="ECO:0007669"/>
    <property type="project" value="UniProtKB-KW"/>
</dbReference>
<comment type="subunit">
    <text evidence="19">Homodimer. The monomeric form is inactive while the homodimer is active.</text>
</comment>
<gene>
    <name evidence="23" type="ORF">SAMN05216258_10241</name>
</gene>
<evidence type="ECO:0000256" key="15">
    <source>
        <dbReference type="ARBA" id="ARBA00023049"/>
    </source>
</evidence>
<evidence type="ECO:0000256" key="1">
    <source>
        <dbReference type="ARBA" id="ARBA00004240"/>
    </source>
</evidence>
<keyword evidence="10" id="KW-0732">Signal</keyword>
<keyword evidence="14" id="KW-0333">Golgi apparatus</keyword>
<dbReference type="SUPFAM" id="SSF52025">
    <property type="entry name" value="PA domain"/>
    <property type="match status" value="1"/>
</dbReference>
<keyword evidence="13" id="KW-0862">Zinc</keyword>
<evidence type="ECO:0000256" key="18">
    <source>
        <dbReference type="ARBA" id="ARBA00023228"/>
    </source>
</evidence>
<dbReference type="InterPro" id="IPR007484">
    <property type="entry name" value="Peptidase_M28"/>
</dbReference>
<dbReference type="OrthoDB" id="9778250at2"/>
<dbReference type="PANTHER" id="PTHR12053">
    <property type="entry name" value="PROTEASE FAMILY M28 PLASMA GLUTAMATE CARBOXYPEPTIDASE-RELATED"/>
    <property type="match status" value="1"/>
</dbReference>
<keyword evidence="16" id="KW-0865">Zymogen</keyword>
<evidence type="ECO:0000256" key="19">
    <source>
        <dbReference type="ARBA" id="ARBA00025833"/>
    </source>
</evidence>
<dbReference type="Gene3D" id="3.40.630.10">
    <property type="entry name" value="Zn peptidases"/>
    <property type="match status" value="1"/>
</dbReference>
<evidence type="ECO:0000256" key="14">
    <source>
        <dbReference type="ARBA" id="ARBA00023034"/>
    </source>
</evidence>
<dbReference type="GO" id="GO:0005764">
    <property type="term" value="C:lysosome"/>
    <property type="evidence" value="ECO:0007669"/>
    <property type="project" value="UniProtKB-SubCell"/>
</dbReference>
<keyword evidence="15" id="KW-0482">Metalloprotease</keyword>
<evidence type="ECO:0000256" key="13">
    <source>
        <dbReference type="ARBA" id="ARBA00022833"/>
    </source>
</evidence>
<evidence type="ECO:0000256" key="17">
    <source>
        <dbReference type="ARBA" id="ARBA00023180"/>
    </source>
</evidence>
<reference evidence="23 24" key="1">
    <citation type="submission" date="2016-10" db="EMBL/GenBank/DDBJ databases">
        <authorList>
            <person name="de Groot N.N."/>
        </authorList>
    </citation>
    <scope>NUCLEOTIDE SEQUENCE [LARGE SCALE GENOMIC DNA]</scope>
    <source>
        <strain evidence="23 24">CGMCC 1.11030</strain>
    </source>
</reference>
<dbReference type="PANTHER" id="PTHR12053:SF3">
    <property type="entry name" value="CARBOXYPEPTIDASE Q"/>
    <property type="match status" value="1"/>
</dbReference>
<dbReference type="Gene3D" id="3.50.30.30">
    <property type="match status" value="1"/>
</dbReference>
<dbReference type="Pfam" id="PF04389">
    <property type="entry name" value="Peptidase_M28"/>
    <property type="match status" value="1"/>
</dbReference>
<dbReference type="GO" id="GO:0046872">
    <property type="term" value="F:metal ion binding"/>
    <property type="evidence" value="ECO:0007669"/>
    <property type="project" value="UniProtKB-KW"/>
</dbReference>
<organism evidence="23 24">
    <name type="scientific">Albimonas pacifica</name>
    <dbReference type="NCBI Taxonomy" id="1114924"/>
    <lineage>
        <taxon>Bacteria</taxon>
        <taxon>Pseudomonadati</taxon>
        <taxon>Pseudomonadota</taxon>
        <taxon>Alphaproteobacteria</taxon>
        <taxon>Rhodobacterales</taxon>
        <taxon>Paracoccaceae</taxon>
        <taxon>Albimonas</taxon>
    </lineage>
</organism>
<feature type="domain" description="PA" evidence="21">
    <location>
        <begin position="90"/>
        <end position="178"/>
    </location>
</feature>
<dbReference type="InterPro" id="IPR046450">
    <property type="entry name" value="PA_dom_sf"/>
</dbReference>
<dbReference type="InterPro" id="IPR003137">
    <property type="entry name" value="PA_domain"/>
</dbReference>
<evidence type="ECO:0000256" key="5">
    <source>
        <dbReference type="ARBA" id="ARBA00014116"/>
    </source>
</evidence>
<name>A0A1I3CJY8_9RHOB</name>
<keyword evidence="9" id="KW-0479">Metal-binding</keyword>
<evidence type="ECO:0000256" key="20">
    <source>
        <dbReference type="ARBA" id="ARBA00033328"/>
    </source>
</evidence>
<keyword evidence="17" id="KW-0325">Glycoprotein</keyword>
<dbReference type="Proteomes" id="UP000199377">
    <property type="component" value="Unassembled WGS sequence"/>
</dbReference>